<feature type="region of interest" description="Disordered" evidence="1">
    <location>
        <begin position="1"/>
        <end position="23"/>
    </location>
</feature>
<evidence type="ECO:0000313" key="2">
    <source>
        <dbReference type="EMBL" id="MBH5334148.1"/>
    </source>
</evidence>
<dbReference type="EMBL" id="JACYXC010000001">
    <property type="protein sequence ID" value="MBH5334148.1"/>
    <property type="molecule type" value="Genomic_DNA"/>
</dbReference>
<dbReference type="RefSeq" id="WP_197987878.1">
    <property type="nucleotide sequence ID" value="NZ_JACYXC010000001.1"/>
</dbReference>
<reference evidence="2 3" key="1">
    <citation type="submission" date="2020-09" db="EMBL/GenBank/DDBJ databases">
        <title>Biosynthesis of the nuclear factor of activated T cells inhibitor NFAT-133 and its congeners in Streptomyces pactum.</title>
        <authorList>
            <person name="Zhou W."/>
            <person name="Posri P."/>
            <person name="Abugrain M.E."/>
            <person name="Weisberg A.J."/>
            <person name="Chang J.H."/>
            <person name="Mahmud T."/>
        </authorList>
    </citation>
    <scope>NUCLEOTIDE SEQUENCE [LARGE SCALE GENOMIC DNA]</scope>
    <source>
        <strain evidence="2 3">ATCC 27456</strain>
    </source>
</reference>
<evidence type="ECO:0000313" key="3">
    <source>
        <dbReference type="Proteomes" id="UP000807371"/>
    </source>
</evidence>
<sequence length="71" mass="7905">MAPVPNDAQEPDDAPEGYVGLDADAAERRARERGWSTVRQLPPGAFITMEYLVGRINFEVEDGSVRRSWKG</sequence>
<accession>A0ABS0NG34</accession>
<dbReference type="Gene3D" id="3.30.10.10">
    <property type="entry name" value="Trypsin Inhibitor V, subunit A"/>
    <property type="match status" value="1"/>
</dbReference>
<comment type="caution">
    <text evidence="2">The sequence shown here is derived from an EMBL/GenBank/DDBJ whole genome shotgun (WGS) entry which is preliminary data.</text>
</comment>
<protein>
    <submittedName>
        <fullName evidence="2">Proteinase inhibitor I78</fullName>
    </submittedName>
</protein>
<organism evidence="2 3">
    <name type="scientific">Streptomyces pactum</name>
    <dbReference type="NCBI Taxonomy" id="68249"/>
    <lineage>
        <taxon>Bacteria</taxon>
        <taxon>Bacillati</taxon>
        <taxon>Actinomycetota</taxon>
        <taxon>Actinomycetes</taxon>
        <taxon>Kitasatosporales</taxon>
        <taxon>Streptomycetaceae</taxon>
        <taxon>Streptomyces</taxon>
    </lineage>
</organism>
<dbReference type="Proteomes" id="UP000807371">
    <property type="component" value="Unassembled WGS sequence"/>
</dbReference>
<proteinExistence type="predicted"/>
<dbReference type="InterPro" id="IPR021719">
    <property type="entry name" value="Prot_inh_I78"/>
</dbReference>
<name>A0ABS0NG34_9ACTN</name>
<dbReference type="Pfam" id="PF11720">
    <property type="entry name" value="Inhibitor_I78"/>
    <property type="match status" value="1"/>
</dbReference>
<evidence type="ECO:0000256" key="1">
    <source>
        <dbReference type="SAM" id="MobiDB-lite"/>
    </source>
</evidence>
<keyword evidence="3" id="KW-1185">Reference proteome</keyword>
<gene>
    <name evidence="2" type="ORF">IHE55_04755</name>
</gene>